<dbReference type="OrthoDB" id="1865379at2759"/>
<evidence type="ECO:0000256" key="1">
    <source>
        <dbReference type="ARBA" id="ARBA00004141"/>
    </source>
</evidence>
<keyword evidence="6 7" id="KW-0472">Membrane</keyword>
<feature type="transmembrane region" description="Helical" evidence="7">
    <location>
        <begin position="127"/>
        <end position="147"/>
    </location>
</feature>
<keyword evidence="10" id="KW-1185">Reference proteome</keyword>
<dbReference type="GO" id="GO:0005345">
    <property type="term" value="F:purine nucleobase transmembrane transporter activity"/>
    <property type="evidence" value="ECO:0007669"/>
    <property type="project" value="UniProtKB-UniRule"/>
</dbReference>
<evidence type="ECO:0000256" key="3">
    <source>
        <dbReference type="ARBA" id="ARBA00022448"/>
    </source>
</evidence>
<dbReference type="InterPro" id="IPR030182">
    <property type="entry name" value="PUP_plant"/>
</dbReference>
<feature type="transmembrane region" description="Helical" evidence="7">
    <location>
        <begin position="62"/>
        <end position="80"/>
    </location>
</feature>
<proteinExistence type="inferred from homology"/>
<dbReference type="GO" id="GO:0015211">
    <property type="term" value="F:purine nucleoside transmembrane transporter activity"/>
    <property type="evidence" value="ECO:0007669"/>
    <property type="project" value="UniProtKB-UniRule"/>
</dbReference>
<dbReference type="EMBL" id="LNRQ01000005">
    <property type="protein sequence ID" value="KZM95992.1"/>
    <property type="molecule type" value="Genomic_DNA"/>
</dbReference>
<organism evidence="8">
    <name type="scientific">Daucus carota subsp. sativus</name>
    <name type="common">Carrot</name>
    <dbReference type="NCBI Taxonomy" id="79200"/>
    <lineage>
        <taxon>Eukaryota</taxon>
        <taxon>Viridiplantae</taxon>
        <taxon>Streptophyta</taxon>
        <taxon>Embryophyta</taxon>
        <taxon>Tracheophyta</taxon>
        <taxon>Spermatophyta</taxon>
        <taxon>Magnoliopsida</taxon>
        <taxon>eudicotyledons</taxon>
        <taxon>Gunneridae</taxon>
        <taxon>Pentapetalae</taxon>
        <taxon>asterids</taxon>
        <taxon>campanulids</taxon>
        <taxon>Apiales</taxon>
        <taxon>Apiaceae</taxon>
        <taxon>Apioideae</taxon>
        <taxon>Scandiceae</taxon>
        <taxon>Daucinae</taxon>
        <taxon>Daucus</taxon>
        <taxon>Daucus sect. Daucus</taxon>
    </lineage>
</organism>
<feature type="transmembrane region" description="Helical" evidence="7">
    <location>
        <begin position="26"/>
        <end position="50"/>
    </location>
</feature>
<evidence type="ECO:0000256" key="6">
    <source>
        <dbReference type="ARBA" id="ARBA00023136"/>
    </source>
</evidence>
<feature type="transmembrane region" description="Helical" evidence="7">
    <location>
        <begin position="92"/>
        <end position="115"/>
    </location>
</feature>
<evidence type="ECO:0000256" key="5">
    <source>
        <dbReference type="ARBA" id="ARBA00022989"/>
    </source>
</evidence>
<dbReference type="PANTHER" id="PTHR31376">
    <property type="entry name" value="OS09G0467300 PROTEIN-RELATED"/>
    <property type="match status" value="1"/>
</dbReference>
<feature type="transmembrane region" description="Helical" evidence="7">
    <location>
        <begin position="185"/>
        <end position="207"/>
    </location>
</feature>
<keyword evidence="4 7" id="KW-0812">Transmembrane</keyword>
<evidence type="ECO:0000256" key="2">
    <source>
        <dbReference type="ARBA" id="ARBA00006213"/>
    </source>
</evidence>
<dbReference type="SUPFAM" id="SSF103481">
    <property type="entry name" value="Multidrug resistance efflux transporter EmrE"/>
    <property type="match status" value="1"/>
</dbReference>
<keyword evidence="3 7" id="KW-0813">Transport</keyword>
<feature type="transmembrane region" description="Helical" evidence="7">
    <location>
        <begin position="154"/>
        <end position="173"/>
    </location>
</feature>
<dbReference type="Pfam" id="PF16913">
    <property type="entry name" value="PUNUT"/>
    <property type="match status" value="1"/>
</dbReference>
<accession>A0A162A494</accession>
<protein>
    <recommendedName>
        <fullName evidence="7">Probable purine permease</fullName>
    </recommendedName>
</protein>
<dbReference type="AlphaFoldDB" id="A0A162A494"/>
<evidence type="ECO:0000313" key="8">
    <source>
        <dbReference type="EMBL" id="KZM95992.1"/>
    </source>
</evidence>
<evidence type="ECO:0000256" key="7">
    <source>
        <dbReference type="RuleBase" id="RU368015"/>
    </source>
</evidence>
<dbReference type="GO" id="GO:0016020">
    <property type="term" value="C:membrane"/>
    <property type="evidence" value="ECO:0007669"/>
    <property type="project" value="UniProtKB-SubCell"/>
</dbReference>
<dbReference type="KEGG" id="dcr:108222315"/>
<dbReference type="EMBL" id="CP093347">
    <property type="protein sequence ID" value="WOH02626.1"/>
    <property type="molecule type" value="Genomic_DNA"/>
</dbReference>
<reference evidence="8" key="1">
    <citation type="journal article" date="2016" name="Nat. Genet.">
        <title>A high-quality carrot genome assembly provides new insights into carotenoid accumulation and asterid genome evolution.</title>
        <authorList>
            <person name="Iorizzo M."/>
            <person name="Ellison S."/>
            <person name="Senalik D."/>
            <person name="Zeng P."/>
            <person name="Satapoomin P."/>
            <person name="Huang J."/>
            <person name="Bowman M."/>
            <person name="Iovene M."/>
            <person name="Sanseverino W."/>
            <person name="Cavagnaro P."/>
            <person name="Yildiz M."/>
            <person name="Macko-Podgorni A."/>
            <person name="Moranska E."/>
            <person name="Grzebelus E."/>
            <person name="Grzebelus D."/>
            <person name="Ashrafi H."/>
            <person name="Zheng Z."/>
            <person name="Cheng S."/>
            <person name="Spooner D."/>
            <person name="Van Deynze A."/>
            <person name="Simon P."/>
        </authorList>
    </citation>
    <scope>NUCLEOTIDE SEQUENCE [LARGE SCALE GENOMIC DNA]</scope>
    <source>
        <tissue evidence="8">Leaf</tissue>
    </source>
</reference>
<dbReference type="PANTHER" id="PTHR31376:SF8">
    <property type="entry name" value="PURINE PERMEASE-RELATED"/>
    <property type="match status" value="1"/>
</dbReference>
<reference evidence="9" key="2">
    <citation type="submission" date="2022-03" db="EMBL/GenBank/DDBJ databases">
        <title>Draft title - Genomic analysis of global carrot germplasm unveils the trajectory of domestication and the origin of high carotenoid orange carrot.</title>
        <authorList>
            <person name="Iorizzo M."/>
            <person name="Ellison S."/>
            <person name="Senalik D."/>
            <person name="Macko-Podgorni A."/>
            <person name="Grzebelus D."/>
            <person name="Bostan H."/>
            <person name="Rolling W."/>
            <person name="Curaba J."/>
            <person name="Simon P."/>
        </authorList>
    </citation>
    <scope>NUCLEOTIDE SEQUENCE</scope>
    <source>
        <tissue evidence="9">Leaf</tissue>
    </source>
</reference>
<gene>
    <name evidence="8" type="ORF">DCAR_019234</name>
    <name evidence="9" type="ORF">DCAR_0522015</name>
</gene>
<feature type="transmembrane region" description="Helical" evidence="7">
    <location>
        <begin position="320"/>
        <end position="339"/>
    </location>
</feature>
<evidence type="ECO:0000256" key="4">
    <source>
        <dbReference type="ARBA" id="ARBA00022692"/>
    </source>
</evidence>
<feature type="transmembrane region" description="Helical" evidence="7">
    <location>
        <begin position="293"/>
        <end position="314"/>
    </location>
</feature>
<keyword evidence="5 7" id="KW-1133">Transmembrane helix</keyword>
<evidence type="ECO:0000313" key="9">
    <source>
        <dbReference type="EMBL" id="WOH02626.1"/>
    </source>
</evidence>
<name>A0A162A494_DAUCS</name>
<feature type="transmembrane region" description="Helical" evidence="7">
    <location>
        <begin position="265"/>
        <end position="286"/>
    </location>
</feature>
<dbReference type="Gramene" id="KZM95992">
    <property type="protein sequence ID" value="KZM95992"/>
    <property type="gene ID" value="DCAR_019234"/>
</dbReference>
<sequence length="361" mass="40357">MESSQDDKNTHQNDEQHRTSRATKSFLLFVNCILVTVGSIAGPLLMRLYYLHGGKKRWLSSWLLTAGFPLLLFPISVSFFRNRKNYSPNTALFVTPWLVMASAFLGFILGFSVYLYSIGISYLPVSVYSLLCTSQLAFTAIFAFLIVRHKFTHYSINAIVLMILGSAILGLRMDGDRPNGVSDDKYMFGFFMTIVGAAIHGFMLPAVEYTHLKAGVPVTTNIVMQIQFLIMMFATSFCTVPMIINKDFQGIAQESEEFELGARKYFMIIVFAGLALQMNVLGSLGVIFCSSSLFGGILTASLVPIQQLCAVIFIGENFTAENGIALAMCLWAFVSYFYGQYKINQKRKKVSINQEEEQEVV</sequence>
<dbReference type="STRING" id="79200.A0A162A494"/>
<feature type="transmembrane region" description="Helical" evidence="7">
    <location>
        <begin position="228"/>
        <end position="245"/>
    </location>
</feature>
<dbReference type="InterPro" id="IPR037185">
    <property type="entry name" value="EmrE-like"/>
</dbReference>
<dbReference type="OMA" id="AIFAYFM"/>
<comment type="similarity">
    <text evidence="2 7">Belongs to the purine permeases (TC 2.A.7.14) family.</text>
</comment>
<dbReference type="Proteomes" id="UP000077755">
    <property type="component" value="Chromosome 5"/>
</dbReference>
<evidence type="ECO:0000313" key="10">
    <source>
        <dbReference type="Proteomes" id="UP000077755"/>
    </source>
</evidence>
<comment type="subcellular location">
    <subcellularLocation>
        <location evidence="1 7">Membrane</location>
        <topology evidence="1 7">Multi-pass membrane protein</topology>
    </subcellularLocation>
</comment>